<reference evidence="2" key="1">
    <citation type="journal article" date="2022" name="Int. J. Mol. Sci.">
        <title>Draft Genome of Tanacetum Coccineum: Genomic Comparison of Closely Related Tanacetum-Family Plants.</title>
        <authorList>
            <person name="Yamashiro T."/>
            <person name="Shiraishi A."/>
            <person name="Nakayama K."/>
            <person name="Satake H."/>
        </authorList>
    </citation>
    <scope>NUCLEOTIDE SEQUENCE</scope>
</reference>
<dbReference type="EMBL" id="BQNB010020871">
    <property type="protein sequence ID" value="GJU00513.1"/>
    <property type="molecule type" value="Genomic_DNA"/>
</dbReference>
<proteinExistence type="predicted"/>
<comment type="caution">
    <text evidence="2">The sequence shown here is derived from an EMBL/GenBank/DDBJ whole genome shotgun (WGS) entry which is preliminary data.</text>
</comment>
<evidence type="ECO:0000256" key="1">
    <source>
        <dbReference type="SAM" id="MobiDB-lite"/>
    </source>
</evidence>
<accession>A0ABQ5IM31</accession>
<dbReference type="Proteomes" id="UP001151760">
    <property type="component" value="Unassembled WGS sequence"/>
</dbReference>
<feature type="compositionally biased region" description="Basic residues" evidence="1">
    <location>
        <begin position="93"/>
        <end position="104"/>
    </location>
</feature>
<organism evidence="2 3">
    <name type="scientific">Tanacetum coccineum</name>
    <dbReference type="NCBI Taxonomy" id="301880"/>
    <lineage>
        <taxon>Eukaryota</taxon>
        <taxon>Viridiplantae</taxon>
        <taxon>Streptophyta</taxon>
        <taxon>Embryophyta</taxon>
        <taxon>Tracheophyta</taxon>
        <taxon>Spermatophyta</taxon>
        <taxon>Magnoliopsida</taxon>
        <taxon>eudicotyledons</taxon>
        <taxon>Gunneridae</taxon>
        <taxon>Pentapetalae</taxon>
        <taxon>asterids</taxon>
        <taxon>campanulids</taxon>
        <taxon>Asterales</taxon>
        <taxon>Asteraceae</taxon>
        <taxon>Asteroideae</taxon>
        <taxon>Anthemideae</taxon>
        <taxon>Anthemidinae</taxon>
        <taxon>Tanacetum</taxon>
    </lineage>
</organism>
<gene>
    <name evidence="2" type="ORF">Tco_1110851</name>
</gene>
<reference evidence="2" key="2">
    <citation type="submission" date="2022-01" db="EMBL/GenBank/DDBJ databases">
        <authorList>
            <person name="Yamashiro T."/>
            <person name="Shiraishi A."/>
            <person name="Satake H."/>
            <person name="Nakayama K."/>
        </authorList>
    </citation>
    <scope>NUCLEOTIDE SEQUENCE</scope>
</reference>
<protein>
    <submittedName>
        <fullName evidence="2">Uncharacterized protein</fullName>
    </submittedName>
</protein>
<keyword evidence="3" id="KW-1185">Reference proteome</keyword>
<name>A0ABQ5IM31_9ASTR</name>
<feature type="region of interest" description="Disordered" evidence="1">
    <location>
        <begin position="84"/>
        <end position="108"/>
    </location>
</feature>
<evidence type="ECO:0000313" key="3">
    <source>
        <dbReference type="Proteomes" id="UP001151760"/>
    </source>
</evidence>
<sequence length="212" mass="22524">MSNSDKVMKVAVVVQRRLSNSDEVMMLVPCKARWWWLHNTGCDSRAGVGIDYGAVGWRGVVAFDEGGADMVVAAVVSMAAGDWPESVSGNHGTGKKGRRRKNKRGGGEDVCVARVSDQRPPNQIRHDIYPFVLGKLEQVVAYEGRADDGGGGRGGDGDDDGVVEVMVTGWCGAWRGGDGVVTAGVVEVILGGSDWPESGRNLAEKRGKAPEK</sequence>
<evidence type="ECO:0000313" key="2">
    <source>
        <dbReference type="EMBL" id="GJU00513.1"/>
    </source>
</evidence>